<evidence type="ECO:0000256" key="5">
    <source>
        <dbReference type="ARBA" id="ARBA00022692"/>
    </source>
</evidence>
<dbReference type="GO" id="GO:0098797">
    <property type="term" value="C:plasma membrane protein complex"/>
    <property type="evidence" value="ECO:0007669"/>
    <property type="project" value="TreeGrafter"/>
</dbReference>
<evidence type="ECO:0000256" key="7">
    <source>
        <dbReference type="ARBA" id="ARBA00023136"/>
    </source>
</evidence>
<evidence type="ECO:0000256" key="8">
    <source>
        <dbReference type="SAM" id="Phobius"/>
    </source>
</evidence>
<dbReference type="GO" id="GO:0042953">
    <property type="term" value="P:lipoprotein transport"/>
    <property type="evidence" value="ECO:0007669"/>
    <property type="project" value="InterPro"/>
</dbReference>
<dbReference type="OrthoDB" id="9808461at2"/>
<evidence type="ECO:0000313" key="11">
    <source>
        <dbReference type="EMBL" id="TLU67625.1"/>
    </source>
</evidence>
<comment type="similarity">
    <text evidence="2">Belongs to the ABC-4 integral membrane protein family. LolC/E subfamily.</text>
</comment>
<keyword evidence="5 8" id="KW-0812">Transmembrane</keyword>
<keyword evidence="6 8" id="KW-1133">Transmembrane helix</keyword>
<protein>
    <submittedName>
        <fullName evidence="11">Lipoprotein-releasing ABC transporter permease subunit LolE</fullName>
    </submittedName>
</protein>
<gene>
    <name evidence="11" type="primary">lolE</name>
    <name evidence="11" type="ORF">FE810_01375</name>
</gene>
<dbReference type="InterPro" id="IPR003838">
    <property type="entry name" value="ABC3_permease_C"/>
</dbReference>
<dbReference type="Pfam" id="PF02687">
    <property type="entry name" value="FtsX"/>
    <property type="match status" value="1"/>
</dbReference>
<keyword evidence="4" id="KW-1003">Cell membrane</keyword>
<dbReference type="PANTHER" id="PTHR30489:SF0">
    <property type="entry name" value="LIPOPROTEIN-RELEASING SYSTEM TRANSMEMBRANE PROTEIN LOLE"/>
    <property type="match status" value="1"/>
</dbReference>
<evidence type="ECO:0000259" key="9">
    <source>
        <dbReference type="Pfam" id="PF02687"/>
    </source>
</evidence>
<dbReference type="PANTHER" id="PTHR30489">
    <property type="entry name" value="LIPOPROTEIN-RELEASING SYSTEM TRANSMEMBRANE PROTEIN LOLE"/>
    <property type="match status" value="1"/>
</dbReference>
<dbReference type="InterPro" id="IPR011925">
    <property type="entry name" value="LolCE_TM"/>
</dbReference>
<dbReference type="NCBIfam" id="NF008357">
    <property type="entry name" value="PRK11146.1"/>
    <property type="match status" value="1"/>
</dbReference>
<organism evidence="11 12">
    <name type="scientific">Thalassotalea litorea</name>
    <dbReference type="NCBI Taxonomy" id="2020715"/>
    <lineage>
        <taxon>Bacteria</taxon>
        <taxon>Pseudomonadati</taxon>
        <taxon>Pseudomonadota</taxon>
        <taxon>Gammaproteobacteria</taxon>
        <taxon>Alteromonadales</taxon>
        <taxon>Colwelliaceae</taxon>
        <taxon>Thalassotalea</taxon>
    </lineage>
</organism>
<feature type="domain" description="ABC3 transporter permease C-terminal" evidence="9">
    <location>
        <begin position="276"/>
        <end position="409"/>
    </location>
</feature>
<feature type="transmembrane region" description="Helical" evidence="8">
    <location>
        <begin position="21"/>
        <end position="48"/>
    </location>
</feature>
<evidence type="ECO:0000256" key="3">
    <source>
        <dbReference type="ARBA" id="ARBA00022448"/>
    </source>
</evidence>
<evidence type="ECO:0000256" key="1">
    <source>
        <dbReference type="ARBA" id="ARBA00004651"/>
    </source>
</evidence>
<accession>A0A5R9IQ12</accession>
<evidence type="ECO:0000256" key="6">
    <source>
        <dbReference type="ARBA" id="ARBA00022989"/>
    </source>
</evidence>
<comment type="caution">
    <text evidence="11">The sequence shown here is derived from an EMBL/GenBank/DDBJ whole genome shotgun (WGS) entry which is preliminary data.</text>
</comment>
<dbReference type="NCBIfam" id="TIGR02212">
    <property type="entry name" value="lolCE"/>
    <property type="match status" value="1"/>
</dbReference>
<keyword evidence="11" id="KW-0449">Lipoprotein</keyword>
<dbReference type="EMBL" id="VCBC01000002">
    <property type="protein sequence ID" value="TLU67625.1"/>
    <property type="molecule type" value="Genomic_DNA"/>
</dbReference>
<reference evidence="11 12" key="1">
    <citation type="submission" date="2019-05" db="EMBL/GenBank/DDBJ databases">
        <title>Genome sequences of Thalassotalea litorea 1K03283.</title>
        <authorList>
            <person name="Zhang D."/>
        </authorList>
    </citation>
    <scope>NUCLEOTIDE SEQUENCE [LARGE SCALE GENOMIC DNA]</scope>
    <source>
        <strain evidence="11 12">MCCC 1K03283</strain>
    </source>
</reference>
<dbReference type="InterPro" id="IPR051447">
    <property type="entry name" value="Lipoprotein-release_system"/>
</dbReference>
<feature type="transmembrane region" description="Helical" evidence="8">
    <location>
        <begin position="382"/>
        <end position="402"/>
    </location>
</feature>
<dbReference type="Proteomes" id="UP000307790">
    <property type="component" value="Unassembled WGS sequence"/>
</dbReference>
<feature type="domain" description="MacB-like periplasmic core" evidence="10">
    <location>
        <begin position="28"/>
        <end position="245"/>
    </location>
</feature>
<evidence type="ECO:0000259" key="10">
    <source>
        <dbReference type="Pfam" id="PF12704"/>
    </source>
</evidence>
<feature type="transmembrane region" description="Helical" evidence="8">
    <location>
        <begin position="273"/>
        <end position="297"/>
    </location>
</feature>
<name>A0A5R9IQ12_9GAMM</name>
<feature type="transmembrane region" description="Helical" evidence="8">
    <location>
        <begin position="317"/>
        <end position="343"/>
    </location>
</feature>
<dbReference type="Pfam" id="PF12704">
    <property type="entry name" value="MacB_PCD"/>
    <property type="match status" value="1"/>
</dbReference>
<evidence type="ECO:0000313" key="12">
    <source>
        <dbReference type="Proteomes" id="UP000307790"/>
    </source>
</evidence>
<dbReference type="InterPro" id="IPR025857">
    <property type="entry name" value="MacB_PCD"/>
</dbReference>
<dbReference type="GO" id="GO:0044874">
    <property type="term" value="P:lipoprotein localization to outer membrane"/>
    <property type="evidence" value="ECO:0007669"/>
    <property type="project" value="TreeGrafter"/>
</dbReference>
<evidence type="ECO:0000256" key="2">
    <source>
        <dbReference type="ARBA" id="ARBA00005236"/>
    </source>
</evidence>
<keyword evidence="7 8" id="KW-0472">Membrane</keyword>
<keyword evidence="3" id="KW-0813">Transport</keyword>
<dbReference type="AlphaFoldDB" id="A0A5R9IQ12"/>
<sequence length="416" mass="45200">MFKPLSMFLGLRYVRTRHGQGFSSFISASSTLGIALGVMVLIIVLSAMNGFERELAKRLLSVVPHGEFITVHEPIEDWQNEILVAKRHDNVIAAAPVIKLSGMLQKGDSIKALEVRAVDVELEKSVSDIANFVSQGSWQQLQGQSLVIGQGIASKLKVNVGDTVQLLMPRLDAGQGLSGRFLAPIKKNMTIVGIFDFGGTIDDSMAFMPLATGAQFLGLGDAIHGVRIKIDDVFQAPRVVAQIGQRLDVYVYMHDWTRTQGHLFNDIQLVRTVMFVVMLLVIAVASFNIVSSLIMAVNEKKGDIAILKTMGAERKTIMLAFVYQGLVNGVLGCALGGSLGILLSQHLTAIVGKLEQWLGMSFLSGDIYFIDFLPTELQASDVIMTITSALILSLLATLYPAFRATQIEPAKVLGQV</sequence>
<comment type="subcellular location">
    <subcellularLocation>
        <location evidence="1">Cell membrane</location>
        <topology evidence="1">Multi-pass membrane protein</topology>
    </subcellularLocation>
</comment>
<dbReference type="RefSeq" id="WP_138318228.1">
    <property type="nucleotide sequence ID" value="NZ_VCBC01000002.1"/>
</dbReference>
<proteinExistence type="inferred from homology"/>
<evidence type="ECO:0000256" key="4">
    <source>
        <dbReference type="ARBA" id="ARBA00022475"/>
    </source>
</evidence>
<keyword evidence="12" id="KW-1185">Reference proteome</keyword>